<evidence type="ECO:0000256" key="1">
    <source>
        <dbReference type="SAM" id="MobiDB-lite"/>
    </source>
</evidence>
<dbReference type="OrthoDB" id="2506647at2759"/>
<dbReference type="Gene3D" id="3.90.280.10">
    <property type="entry name" value="PEBP-like"/>
    <property type="match status" value="1"/>
</dbReference>
<protein>
    <recommendedName>
        <fullName evidence="5">PEBP-like protein</fullName>
    </recommendedName>
</protein>
<dbReference type="PANTHER" id="PTHR11362">
    <property type="entry name" value="PHOSPHATIDYLETHANOLAMINE-BINDING PROTEIN"/>
    <property type="match status" value="1"/>
</dbReference>
<dbReference type="InterPro" id="IPR008914">
    <property type="entry name" value="PEBP"/>
</dbReference>
<proteinExistence type="predicted"/>
<keyword evidence="2" id="KW-0732">Signal</keyword>
<dbReference type="CDD" id="cd00866">
    <property type="entry name" value="PEBP_euk"/>
    <property type="match status" value="1"/>
</dbReference>
<evidence type="ECO:0008006" key="5">
    <source>
        <dbReference type="Google" id="ProtNLM"/>
    </source>
</evidence>
<dbReference type="AlphaFoldDB" id="A0A8H7T3F0"/>
<feature type="signal peptide" evidence="2">
    <location>
        <begin position="1"/>
        <end position="20"/>
    </location>
</feature>
<dbReference type="Proteomes" id="UP000664132">
    <property type="component" value="Unassembled WGS sequence"/>
</dbReference>
<comment type="caution">
    <text evidence="3">The sequence shown here is derived from an EMBL/GenBank/DDBJ whole genome shotgun (WGS) entry which is preliminary data.</text>
</comment>
<gene>
    <name evidence="3" type="ORF">IFR04_014116</name>
</gene>
<reference evidence="3" key="1">
    <citation type="submission" date="2021-02" db="EMBL/GenBank/DDBJ databases">
        <title>Genome sequence Cadophora malorum strain M34.</title>
        <authorList>
            <person name="Stefanovic E."/>
            <person name="Vu D."/>
            <person name="Scully C."/>
            <person name="Dijksterhuis J."/>
            <person name="Roader J."/>
            <person name="Houbraken J."/>
        </authorList>
    </citation>
    <scope>NUCLEOTIDE SEQUENCE</scope>
    <source>
        <strain evidence="3">M34</strain>
    </source>
</reference>
<evidence type="ECO:0000313" key="4">
    <source>
        <dbReference type="Proteomes" id="UP000664132"/>
    </source>
</evidence>
<dbReference type="InterPro" id="IPR035810">
    <property type="entry name" value="PEBP_euk"/>
</dbReference>
<organism evidence="3 4">
    <name type="scientific">Cadophora malorum</name>
    <dbReference type="NCBI Taxonomy" id="108018"/>
    <lineage>
        <taxon>Eukaryota</taxon>
        <taxon>Fungi</taxon>
        <taxon>Dikarya</taxon>
        <taxon>Ascomycota</taxon>
        <taxon>Pezizomycotina</taxon>
        <taxon>Leotiomycetes</taxon>
        <taxon>Helotiales</taxon>
        <taxon>Ploettnerulaceae</taxon>
        <taxon>Cadophora</taxon>
    </lineage>
</organism>
<dbReference type="PANTHER" id="PTHR11362:SF82">
    <property type="entry name" value="PHOSPHATIDYLETHANOLAMINE-BINDING PROTEIN 4"/>
    <property type="match status" value="1"/>
</dbReference>
<dbReference type="EMBL" id="JAFJYH010000357">
    <property type="protein sequence ID" value="KAG4412749.1"/>
    <property type="molecule type" value="Genomic_DNA"/>
</dbReference>
<sequence length="290" mass="29578">MQFISRSMITSLSLVPLAFAHGDEAGSISVSEFKSEFVSAAIVPDVLEAFNPSVAFYVSYQPADGDAELLHPGAKLTTAEAKAPFEMSVENIGNATNTTASSRYIVYMIGPDVPSRSNPTSRNVRHYLAGNLTLSSQNSSVLATASLLSNSSAATNEYAAPAPSAGTGSHRYVYLLYTQPAALNSKSFASLGFNASARTGFNLTAFRALAGLGPSIGGTFFEIETDANSTSEDSATATGTGTSTPSGTASGSANNTSGALSRAGGIGPAYELLIATGTAVLGAALFVGLL</sequence>
<dbReference type="Pfam" id="PF01161">
    <property type="entry name" value="PBP"/>
    <property type="match status" value="1"/>
</dbReference>
<name>A0A8H7T3F0_9HELO</name>
<dbReference type="InterPro" id="IPR036610">
    <property type="entry name" value="PEBP-like_sf"/>
</dbReference>
<evidence type="ECO:0000313" key="3">
    <source>
        <dbReference type="EMBL" id="KAG4412749.1"/>
    </source>
</evidence>
<keyword evidence="4" id="KW-1185">Reference proteome</keyword>
<accession>A0A8H7T3F0</accession>
<feature type="compositionally biased region" description="Low complexity" evidence="1">
    <location>
        <begin position="229"/>
        <end position="253"/>
    </location>
</feature>
<feature type="chain" id="PRO_5034898081" description="PEBP-like protein" evidence="2">
    <location>
        <begin position="21"/>
        <end position="290"/>
    </location>
</feature>
<dbReference type="SUPFAM" id="SSF49777">
    <property type="entry name" value="PEBP-like"/>
    <property type="match status" value="1"/>
</dbReference>
<feature type="region of interest" description="Disordered" evidence="1">
    <location>
        <begin position="228"/>
        <end position="257"/>
    </location>
</feature>
<evidence type="ECO:0000256" key="2">
    <source>
        <dbReference type="SAM" id="SignalP"/>
    </source>
</evidence>